<dbReference type="OrthoDB" id="10034897at2759"/>
<feature type="domain" description="Paired" evidence="10">
    <location>
        <begin position="127"/>
        <end position="253"/>
    </location>
</feature>
<dbReference type="EMBL" id="CAJNOQ010001160">
    <property type="protein sequence ID" value="CAF0872852.1"/>
    <property type="molecule type" value="Genomic_DNA"/>
</dbReference>
<feature type="compositionally biased region" description="Acidic residues" evidence="8">
    <location>
        <begin position="268"/>
        <end position="279"/>
    </location>
</feature>
<organism evidence="11 13">
    <name type="scientific">Didymodactylos carnosus</name>
    <dbReference type="NCBI Taxonomy" id="1234261"/>
    <lineage>
        <taxon>Eukaryota</taxon>
        <taxon>Metazoa</taxon>
        <taxon>Spiralia</taxon>
        <taxon>Gnathifera</taxon>
        <taxon>Rotifera</taxon>
        <taxon>Eurotatoria</taxon>
        <taxon>Bdelloidea</taxon>
        <taxon>Philodinida</taxon>
        <taxon>Philodinidae</taxon>
        <taxon>Didymodactylos</taxon>
    </lineage>
</organism>
<dbReference type="GO" id="GO:0000978">
    <property type="term" value="F:RNA polymerase II cis-regulatory region sequence-specific DNA binding"/>
    <property type="evidence" value="ECO:0007669"/>
    <property type="project" value="TreeGrafter"/>
</dbReference>
<evidence type="ECO:0000259" key="10">
    <source>
        <dbReference type="PROSITE" id="PS51057"/>
    </source>
</evidence>
<evidence type="ECO:0000256" key="7">
    <source>
        <dbReference type="ARBA" id="ARBA00023242"/>
    </source>
</evidence>
<evidence type="ECO:0000256" key="8">
    <source>
        <dbReference type="SAM" id="MobiDB-lite"/>
    </source>
</evidence>
<keyword evidence="2" id="KW-0217">Developmental protein</keyword>
<dbReference type="InterPro" id="IPR043565">
    <property type="entry name" value="PAX_fam"/>
</dbReference>
<keyword evidence="4" id="KW-0805">Transcription regulation</keyword>
<dbReference type="SUPFAM" id="SSF54695">
    <property type="entry name" value="POZ domain"/>
    <property type="match status" value="1"/>
</dbReference>
<evidence type="ECO:0000256" key="3">
    <source>
        <dbReference type="ARBA" id="ARBA00022724"/>
    </source>
</evidence>
<protein>
    <recommendedName>
        <fullName evidence="14">Paired domain-containing protein</fullName>
    </recommendedName>
</protein>
<feature type="region of interest" description="Disordered" evidence="8">
    <location>
        <begin position="104"/>
        <end position="123"/>
    </location>
</feature>
<dbReference type="PROSITE" id="PS00034">
    <property type="entry name" value="PAIRED_1"/>
    <property type="match status" value="1"/>
</dbReference>
<proteinExistence type="predicted"/>
<dbReference type="FunFam" id="1.10.10.10:FF:000003">
    <property type="entry name" value="Paired box protein Pax-6"/>
    <property type="match status" value="1"/>
</dbReference>
<evidence type="ECO:0000313" key="13">
    <source>
        <dbReference type="Proteomes" id="UP000663829"/>
    </source>
</evidence>
<feature type="domain" description="BTB" evidence="9">
    <location>
        <begin position="650"/>
        <end position="706"/>
    </location>
</feature>
<dbReference type="SMART" id="SM00225">
    <property type="entry name" value="BTB"/>
    <property type="match status" value="1"/>
</dbReference>
<dbReference type="InterPro" id="IPR043182">
    <property type="entry name" value="PAIRED_DNA-bd_dom"/>
</dbReference>
<dbReference type="Pfam" id="PF00651">
    <property type="entry name" value="BTB"/>
    <property type="match status" value="1"/>
</dbReference>
<dbReference type="GO" id="GO:0005634">
    <property type="term" value="C:nucleus"/>
    <property type="evidence" value="ECO:0007669"/>
    <property type="project" value="UniProtKB-SubCell"/>
</dbReference>
<dbReference type="Pfam" id="PF00292">
    <property type="entry name" value="PAX"/>
    <property type="match status" value="1"/>
</dbReference>
<dbReference type="InterPro" id="IPR036388">
    <property type="entry name" value="WH-like_DNA-bd_sf"/>
</dbReference>
<accession>A0A813XPH3</accession>
<dbReference type="Gene3D" id="3.30.710.10">
    <property type="entry name" value="Potassium Channel Kv1.1, Chain A"/>
    <property type="match status" value="1"/>
</dbReference>
<evidence type="ECO:0000256" key="5">
    <source>
        <dbReference type="ARBA" id="ARBA00023125"/>
    </source>
</evidence>
<dbReference type="InterPro" id="IPR009057">
    <property type="entry name" value="Homeodomain-like_sf"/>
</dbReference>
<evidence type="ECO:0000256" key="4">
    <source>
        <dbReference type="ARBA" id="ARBA00023015"/>
    </source>
</evidence>
<keyword evidence="6" id="KW-0804">Transcription</keyword>
<dbReference type="PANTHER" id="PTHR45636">
    <property type="entry name" value="PAIRED BOX PROTEIN PAX-6-RELATED-RELATED"/>
    <property type="match status" value="1"/>
</dbReference>
<dbReference type="InterPro" id="IPR000210">
    <property type="entry name" value="BTB/POZ_dom"/>
</dbReference>
<feature type="compositionally biased region" description="Basic residues" evidence="8">
    <location>
        <begin position="419"/>
        <end position="429"/>
    </location>
</feature>
<dbReference type="InterPro" id="IPR001523">
    <property type="entry name" value="Paired_dom"/>
</dbReference>
<evidence type="ECO:0000313" key="12">
    <source>
        <dbReference type="EMBL" id="CAF3660065.1"/>
    </source>
</evidence>
<feature type="region of interest" description="Disordered" evidence="8">
    <location>
        <begin position="418"/>
        <end position="472"/>
    </location>
</feature>
<dbReference type="SUPFAM" id="SSF46689">
    <property type="entry name" value="Homeodomain-like"/>
    <property type="match status" value="1"/>
</dbReference>
<dbReference type="InterPro" id="IPR011333">
    <property type="entry name" value="SKP1/BTB/POZ_sf"/>
</dbReference>
<keyword evidence="3" id="KW-0563">Paired box</keyword>
<evidence type="ECO:0000256" key="1">
    <source>
        <dbReference type="ARBA" id="ARBA00004123"/>
    </source>
</evidence>
<gene>
    <name evidence="11" type="ORF">GPM918_LOCUS7193</name>
    <name evidence="12" type="ORF">SRO942_LOCUS7193</name>
</gene>
<reference evidence="11" key="1">
    <citation type="submission" date="2021-02" db="EMBL/GenBank/DDBJ databases">
        <authorList>
            <person name="Nowell W R."/>
        </authorList>
    </citation>
    <scope>NUCLEOTIDE SEQUENCE</scope>
</reference>
<feature type="region of interest" description="Disordered" evidence="8">
    <location>
        <begin position="268"/>
        <end position="306"/>
    </location>
</feature>
<dbReference type="Proteomes" id="UP000663829">
    <property type="component" value="Unassembled WGS sequence"/>
</dbReference>
<dbReference type="CDD" id="cd18186">
    <property type="entry name" value="BTB_POZ_ZBTB_KLHL-like"/>
    <property type="match status" value="1"/>
</dbReference>
<dbReference type="Gene3D" id="1.10.10.10">
    <property type="entry name" value="Winged helix-like DNA-binding domain superfamily/Winged helix DNA-binding domain"/>
    <property type="match status" value="2"/>
</dbReference>
<keyword evidence="7" id="KW-0539">Nucleus</keyword>
<dbReference type="PROSITE" id="PS51057">
    <property type="entry name" value="PAIRED_2"/>
    <property type="match status" value="1"/>
</dbReference>
<dbReference type="PRINTS" id="PR00027">
    <property type="entry name" value="PAIREDBOX"/>
</dbReference>
<evidence type="ECO:0000259" key="9">
    <source>
        <dbReference type="PROSITE" id="PS50097"/>
    </source>
</evidence>
<dbReference type="PROSITE" id="PS50097">
    <property type="entry name" value="BTB"/>
    <property type="match status" value="1"/>
</dbReference>
<feature type="compositionally biased region" description="Low complexity" evidence="8">
    <location>
        <begin position="290"/>
        <end position="301"/>
    </location>
</feature>
<dbReference type="GO" id="GO:0000981">
    <property type="term" value="F:DNA-binding transcription factor activity, RNA polymerase II-specific"/>
    <property type="evidence" value="ECO:0007669"/>
    <property type="project" value="TreeGrafter"/>
</dbReference>
<dbReference type="AlphaFoldDB" id="A0A813XPH3"/>
<dbReference type="SMART" id="SM00351">
    <property type="entry name" value="PAX"/>
    <property type="match status" value="1"/>
</dbReference>
<keyword evidence="13" id="KW-1185">Reference proteome</keyword>
<sequence length="839" mass="95951">MAHTPVLSTINDYNSATVTPINVSMIQETISDDIIDKRKTTEELSTEILIKSENDTTASHWIKDQNNNNNQTQYEQKQQQEVERFNHEIQDDDDELDEKKLHITSTTDEQQLQVDNDSNTNNKNRFCSSSINQLGGEFINGRPLPSDTREKIVKLAEQGVRPCEISRQLSVSHGCVSKILKRFRLFGTTAPGLIGGSKPKVATPEVVRRIREYKLNNPQIFAWQIRESLQKEGICSTEKLPSVSSINRIVRSNRRIVVNPDGTINEVDSDFDLYDSDDENSAKSERANASSPSSGSVGSSPRAGNIRHRGDCRCDSCVKKYKFSPCNNKSTNGEIVDGIHASELENDNKSPYNHQLLDESNLNSIDLDFYSTTNKIFENEPGELNLKAPPPAHCRTKLSSIFTSSHDHPLDLSITTTNHNHKQRKKQLKHNPLSDTFQNEPLNLCSESKKRPTNDIISSPSSKRSSTNIPNNLTDKLQTHLLSDNISLHQQQQQPPATSLPTFLHSVFAQNSSHPVFLPFWNPLLDAQQHQQLFQQLQQHYSQHHHQKDEHLFEDERIHICLNFKKVYFFFIHSLSLEAVHDMETTHSLSLSSHPTMLHINTIQNSKKRSTREILSTAEVNNMNKWSSQQNVINLQQSAENYFLNEHIFSDLTITVNGGRVFVDKSLLAAASPILQNHFQENPSVTNIDLIDIHLDQMLVLLKFLYPQFDCTLTRENVSFLVEMSERFKLNILHIMCRNFIIYYLSKVRGVNDDKYLNKKNYRQGTQVNAQRETGLFLSWLCVYFDSDNMRIIEPLMNVIKQCSIECLKTTIDLNGSVSWKMQAAIYKARAQYLERTFI</sequence>
<dbReference type="PANTHER" id="PTHR45636:SF52">
    <property type="entry name" value="PAIRED DOMAIN-CONTAINING PROTEIN"/>
    <property type="match status" value="1"/>
</dbReference>
<evidence type="ECO:0000256" key="2">
    <source>
        <dbReference type="ARBA" id="ARBA00022473"/>
    </source>
</evidence>
<evidence type="ECO:0008006" key="14">
    <source>
        <dbReference type="Google" id="ProtNLM"/>
    </source>
</evidence>
<comment type="caution">
    <text evidence="11">The sequence shown here is derived from an EMBL/GenBank/DDBJ whole genome shotgun (WGS) entry which is preliminary data.</text>
</comment>
<name>A0A813XPH3_9BILA</name>
<evidence type="ECO:0000256" key="6">
    <source>
        <dbReference type="ARBA" id="ARBA00023163"/>
    </source>
</evidence>
<dbReference type="Proteomes" id="UP000681722">
    <property type="component" value="Unassembled WGS sequence"/>
</dbReference>
<dbReference type="EMBL" id="CAJOBC010001160">
    <property type="protein sequence ID" value="CAF3660065.1"/>
    <property type="molecule type" value="Genomic_DNA"/>
</dbReference>
<evidence type="ECO:0000313" key="11">
    <source>
        <dbReference type="EMBL" id="CAF0872852.1"/>
    </source>
</evidence>
<keyword evidence="5" id="KW-0238">DNA-binding</keyword>
<comment type="subcellular location">
    <subcellularLocation>
        <location evidence="1">Nucleus</location>
    </subcellularLocation>
</comment>